<dbReference type="EMBL" id="JBEPCU010000094">
    <property type="protein sequence ID" value="MER6977123.1"/>
    <property type="molecule type" value="Genomic_DNA"/>
</dbReference>
<name>A0ABV1VYW4_9ACTN</name>
<accession>A0ABV1VYW4</accession>
<gene>
    <name evidence="1" type="ORF">ABT317_08855</name>
</gene>
<sequence>MTTRTPEPEFTLYGIDFTMYGPGRFPEGQPFGRHGYLFAVLGSFPADTPAHTNVTDWLVAVYRTDDGWEARDVNGRRRVWATGESRRATVGMAFQEIARKRRKRATEIRRKRVGVLGLEPDPPYMVEVTGSTTLVLAPARIGVLKSIEPTGEGEPAVYHVLGPQDGQPYEVREDRTVTLRTTQVGVFHDRCGCDPEDAARYDHEHEALVYARHALTECWPCQAQHPDDCVHCTDKDGRPHRPCMYRKPCATCLLDGIEPVG</sequence>
<keyword evidence="2" id="KW-1185">Reference proteome</keyword>
<evidence type="ECO:0000313" key="2">
    <source>
        <dbReference type="Proteomes" id="UP001458415"/>
    </source>
</evidence>
<evidence type="ECO:0000313" key="1">
    <source>
        <dbReference type="EMBL" id="MER6977123.1"/>
    </source>
</evidence>
<comment type="caution">
    <text evidence="1">The sequence shown here is derived from an EMBL/GenBank/DDBJ whole genome shotgun (WGS) entry which is preliminary data.</text>
</comment>
<reference evidence="1 2" key="1">
    <citation type="submission" date="2024-06" db="EMBL/GenBank/DDBJ databases">
        <title>The Natural Products Discovery Center: Release of the First 8490 Sequenced Strains for Exploring Actinobacteria Biosynthetic Diversity.</title>
        <authorList>
            <person name="Kalkreuter E."/>
            <person name="Kautsar S.A."/>
            <person name="Yang D."/>
            <person name="Bader C.D."/>
            <person name="Teijaro C.N."/>
            <person name="Fluegel L."/>
            <person name="Davis C.M."/>
            <person name="Simpson J.R."/>
            <person name="Lauterbach L."/>
            <person name="Steele A.D."/>
            <person name="Gui C."/>
            <person name="Meng S."/>
            <person name="Li G."/>
            <person name="Viehrig K."/>
            <person name="Ye F."/>
            <person name="Su P."/>
            <person name="Kiefer A.F."/>
            <person name="Nichols A."/>
            <person name="Cepeda A.J."/>
            <person name="Yan W."/>
            <person name="Fan B."/>
            <person name="Jiang Y."/>
            <person name="Adhikari A."/>
            <person name="Zheng C.-J."/>
            <person name="Schuster L."/>
            <person name="Cowan T.M."/>
            <person name="Smanski M.J."/>
            <person name="Chevrette M.G."/>
            <person name="De Carvalho L.P.S."/>
            <person name="Shen B."/>
        </authorList>
    </citation>
    <scope>NUCLEOTIDE SEQUENCE [LARGE SCALE GENOMIC DNA]</scope>
    <source>
        <strain evidence="1 2">NPDC000634</strain>
    </source>
</reference>
<organism evidence="1 2">
    <name type="scientific">Streptomyces carpinensis</name>
    <dbReference type="NCBI Taxonomy" id="66369"/>
    <lineage>
        <taxon>Bacteria</taxon>
        <taxon>Bacillati</taxon>
        <taxon>Actinomycetota</taxon>
        <taxon>Actinomycetes</taxon>
        <taxon>Kitasatosporales</taxon>
        <taxon>Streptomycetaceae</taxon>
        <taxon>Streptomyces</taxon>
    </lineage>
</organism>
<dbReference type="Proteomes" id="UP001458415">
    <property type="component" value="Unassembled WGS sequence"/>
</dbReference>
<proteinExistence type="predicted"/>
<protein>
    <submittedName>
        <fullName evidence="1">Uncharacterized protein</fullName>
    </submittedName>
</protein>
<dbReference type="RefSeq" id="WP_086728357.1">
    <property type="nucleotide sequence ID" value="NZ_MUBM01000234.1"/>
</dbReference>